<dbReference type="Proteomes" id="UP000829466">
    <property type="component" value="Segment"/>
</dbReference>
<evidence type="ECO:0000313" key="1">
    <source>
        <dbReference type="EMBL" id="UMO77342.1"/>
    </source>
</evidence>
<organism evidence="1 2">
    <name type="scientific">Stenotrophomonas maltophilia phage vB_SmaM_Ps15</name>
    <dbReference type="NCBI Taxonomy" id="3071007"/>
    <lineage>
        <taxon>Viruses</taxon>
        <taxon>Duplodnaviria</taxon>
        <taxon>Heunggongvirae</taxon>
        <taxon>Uroviricota</taxon>
        <taxon>Caudoviricetes</taxon>
        <taxon>Menderavirus</taxon>
        <taxon>Menderavirus Ps15</taxon>
    </lineage>
</organism>
<gene>
    <name evidence="1" type="ORF">SmaMPs15_000191</name>
</gene>
<name>A0AAE9JV21_9CAUD</name>
<accession>A0AAE9JV21</accession>
<reference evidence="1 2" key="1">
    <citation type="submission" date="2021-12" db="EMBL/GenBank/DDBJ databases">
        <title>Characterization of bacteriophage vB_SmaM_Ps15 infective to Stenotrophomonas maltophila clinical ocular isolates.</title>
        <authorList>
            <person name="Damnjanovic D."/>
            <person name="Vazquez-Campos X."/>
            <person name="Elliott L."/>
            <person name="Willcox M."/>
            <person name="Bridge W.J."/>
        </authorList>
    </citation>
    <scope>NUCLEOTIDE SEQUENCE [LARGE SCALE GENOMIC DNA]</scope>
</reference>
<keyword evidence="2" id="KW-1185">Reference proteome</keyword>
<sequence>MLTRCICSAIGGVLLGLIINSTGLNPFIEPLFPTQNPAVYQKMVELCGESEFKEITLSETLESKYLIEVKCMNGITASAEINR</sequence>
<protein>
    <submittedName>
        <fullName evidence="1">Uncharacterized protein</fullName>
    </submittedName>
</protein>
<proteinExistence type="predicted"/>
<evidence type="ECO:0000313" key="2">
    <source>
        <dbReference type="Proteomes" id="UP000829466"/>
    </source>
</evidence>
<dbReference type="EMBL" id="OL702939">
    <property type="protein sequence ID" value="UMO77342.1"/>
    <property type="molecule type" value="Genomic_DNA"/>
</dbReference>